<dbReference type="GO" id="GO:0006869">
    <property type="term" value="P:lipid transport"/>
    <property type="evidence" value="ECO:0007669"/>
    <property type="project" value="UniProtKB-UniRule"/>
</dbReference>
<keyword evidence="7" id="KW-0730">Sialic acid</keyword>
<evidence type="ECO:0000256" key="3">
    <source>
        <dbReference type="ARBA" id="ARBA00007402"/>
    </source>
</evidence>
<dbReference type="GO" id="GO:0034364">
    <property type="term" value="C:high-density lipoprotein particle"/>
    <property type="evidence" value="ECO:0007669"/>
    <property type="project" value="UniProtKB-KW"/>
</dbReference>
<evidence type="ECO:0000256" key="5">
    <source>
        <dbReference type="ARBA" id="ARBA00022525"/>
    </source>
</evidence>
<proteinExistence type="inferred from homology"/>
<keyword evidence="5 9" id="KW-0964">Secreted</keyword>
<dbReference type="GO" id="GO:0008047">
    <property type="term" value="F:enzyme activator activity"/>
    <property type="evidence" value="ECO:0007669"/>
    <property type="project" value="InterPro"/>
</dbReference>
<organism evidence="10 11">
    <name type="scientific">Galemys pyrenaicus</name>
    <name type="common">Iberian desman</name>
    <name type="synonym">Pyrenean desman</name>
    <dbReference type="NCBI Taxonomy" id="202257"/>
    <lineage>
        <taxon>Eukaryota</taxon>
        <taxon>Metazoa</taxon>
        <taxon>Chordata</taxon>
        <taxon>Craniata</taxon>
        <taxon>Vertebrata</taxon>
        <taxon>Euteleostomi</taxon>
        <taxon>Mammalia</taxon>
        <taxon>Eutheria</taxon>
        <taxon>Laurasiatheria</taxon>
        <taxon>Eulipotyphla</taxon>
        <taxon>Talpidae</taxon>
        <taxon>Galemys</taxon>
    </lineage>
</organism>
<dbReference type="PANTHER" id="PTHR32288">
    <property type="entry name" value="APOLIPOPROTEIN C-IV"/>
    <property type="match status" value="1"/>
</dbReference>
<evidence type="ECO:0000256" key="4">
    <source>
        <dbReference type="ARBA" id="ARBA00022448"/>
    </source>
</evidence>
<comment type="subcellular location">
    <subcellularLocation>
        <location evidence="2 9">Secreted</location>
    </subcellularLocation>
</comment>
<dbReference type="GO" id="GO:0016042">
    <property type="term" value="P:lipid catabolic process"/>
    <property type="evidence" value="ECO:0007669"/>
    <property type="project" value="UniProtKB-UniRule"/>
</dbReference>
<evidence type="ECO:0000256" key="6">
    <source>
        <dbReference type="ARBA" id="ARBA00022729"/>
    </source>
</evidence>
<keyword evidence="6 9" id="KW-0732">Signal</keyword>
<evidence type="ECO:0000256" key="7">
    <source>
        <dbReference type="ARBA" id="ARBA00022981"/>
    </source>
</evidence>
<dbReference type="InterPro" id="IPR028120">
    <property type="entry name" value="APOC4"/>
</dbReference>
<comment type="similarity">
    <text evidence="9">Belongs to the apolipoprotein C2 family.</text>
</comment>
<evidence type="ECO:0000256" key="2">
    <source>
        <dbReference type="ARBA" id="ARBA00004613"/>
    </source>
</evidence>
<gene>
    <name evidence="10" type="ORF">J0S82_018277</name>
</gene>
<comment type="caution">
    <text evidence="10">The sequence shown here is derived from an EMBL/GenBank/DDBJ whole genome shotgun (WGS) entry which is preliminary data.</text>
</comment>
<dbReference type="GO" id="GO:0034361">
    <property type="term" value="C:very-low-density lipoprotein particle"/>
    <property type="evidence" value="ECO:0007669"/>
    <property type="project" value="UniProtKB-UniRule"/>
</dbReference>
<keyword evidence="9" id="KW-0162">Chylomicron</keyword>
<dbReference type="PANTHER" id="PTHR32288:SF0">
    <property type="entry name" value="APOLIPOPROTEIN C-IV"/>
    <property type="match status" value="1"/>
</dbReference>
<keyword evidence="4 9" id="KW-0813">Transport</keyword>
<comment type="function">
    <text evidence="1">May participate in lipoprotein metabolism.</text>
</comment>
<keyword evidence="9" id="KW-0850">VLDL</keyword>
<comment type="function">
    <text evidence="9">Component of chylomicrons, very low-density lipoproteins (VLDL), low-density lipoproteins (LDL), and high-density lipoproteins (HDL) in plasma. Plays an important role in lipoprotein metabolism as an activator of lipoprotein lipase.</text>
</comment>
<dbReference type="Pfam" id="PF15119">
    <property type="entry name" value="APOC4"/>
    <property type="match status" value="1"/>
</dbReference>
<keyword evidence="8 9" id="KW-0445">Lipid transport</keyword>
<dbReference type="OrthoDB" id="9449255at2759"/>
<comment type="similarity">
    <text evidence="3">Belongs to the apolipoprotein C4 family.</text>
</comment>
<dbReference type="GO" id="GO:0070328">
    <property type="term" value="P:triglyceride homeostasis"/>
    <property type="evidence" value="ECO:0007669"/>
    <property type="project" value="TreeGrafter"/>
</dbReference>
<dbReference type="GO" id="GO:0010890">
    <property type="term" value="P:positive regulation of triglyceride storage"/>
    <property type="evidence" value="ECO:0007669"/>
    <property type="project" value="TreeGrafter"/>
</dbReference>
<keyword evidence="11" id="KW-1185">Reference proteome</keyword>
<accession>A0A8J6DPU6</accession>
<reference evidence="10" key="1">
    <citation type="journal article" date="2021" name="Evol. Appl.">
        <title>The genome of the Pyrenean desman and the effects of bottlenecks and inbreeding on the genomic landscape of an endangered species.</title>
        <authorList>
            <person name="Escoda L."/>
            <person name="Castresana J."/>
        </authorList>
    </citation>
    <scope>NUCLEOTIDE SEQUENCE</scope>
    <source>
        <strain evidence="10">IBE-C5619</strain>
    </source>
</reference>
<name>A0A8J6DPU6_GALPY</name>
<dbReference type="InterPro" id="IPR008019">
    <property type="entry name" value="Apo-CII"/>
</dbReference>
<dbReference type="InterPro" id="IPR023121">
    <property type="entry name" value="ApoC-II_dom_sf"/>
</dbReference>
<dbReference type="Gene3D" id="1.10.1440.10">
    <property type="entry name" value="Apolipoprotein C-II"/>
    <property type="match status" value="1"/>
</dbReference>
<dbReference type="GO" id="GO:0042627">
    <property type="term" value="C:chylomicron"/>
    <property type="evidence" value="ECO:0007669"/>
    <property type="project" value="UniProtKB-UniRule"/>
</dbReference>
<dbReference type="EMBL" id="JAGFMF010011711">
    <property type="protein sequence ID" value="KAG8515345.1"/>
    <property type="molecule type" value="Genomic_DNA"/>
</dbReference>
<keyword evidence="9" id="KW-0442">Lipid degradation</keyword>
<evidence type="ECO:0000313" key="10">
    <source>
        <dbReference type="EMBL" id="KAG8515345.1"/>
    </source>
</evidence>
<dbReference type="Proteomes" id="UP000700334">
    <property type="component" value="Unassembled WGS sequence"/>
</dbReference>
<protein>
    <recommendedName>
        <fullName evidence="9">Apolipoprotein C-II</fullName>
        <shortName evidence="9">Apo-CII</shortName>
        <shortName evidence="9">ApoC-II</shortName>
    </recommendedName>
    <alternativeName>
        <fullName evidence="9">Apolipoprotein C2</fullName>
    </alternativeName>
</protein>
<keyword evidence="7" id="KW-0325">Glycoprotein</keyword>
<evidence type="ECO:0000256" key="9">
    <source>
        <dbReference type="RuleBase" id="RU368054"/>
    </source>
</evidence>
<keyword evidence="9" id="KW-0345">HDL</keyword>
<dbReference type="AlphaFoldDB" id="A0A8J6DPU6"/>
<keyword evidence="9" id="KW-0427">LDL</keyword>
<dbReference type="GO" id="GO:0034362">
    <property type="term" value="C:low-density lipoprotein particle"/>
    <property type="evidence" value="ECO:0007669"/>
    <property type="project" value="UniProtKB-UniRule"/>
</dbReference>
<evidence type="ECO:0000313" key="11">
    <source>
        <dbReference type="Proteomes" id="UP000700334"/>
    </source>
</evidence>
<keyword evidence="9" id="KW-0443">Lipid metabolism</keyword>
<evidence type="ECO:0000256" key="8">
    <source>
        <dbReference type="ARBA" id="ARBA00023055"/>
    </source>
</evidence>
<evidence type="ECO:0000256" key="1">
    <source>
        <dbReference type="ARBA" id="ARBA00003688"/>
    </source>
</evidence>
<dbReference type="Pfam" id="PF05355">
    <property type="entry name" value="Apo-CII"/>
    <property type="match status" value="1"/>
</dbReference>
<sequence>MEDEEERSWGPAAQVALWSHLECQEIMPAGNSSPPGEPVSGPWSKVRGKMKEFVEPLVTRTRESWQWFWGPRALGGFVQTYYEDHLKDLGPRTQAWLRSSKDSLINKAHNMCPPLLCGDRIDPVGQDFGLGHGVGEVAEALRGELIRGARQSLVPDAATGMRPFLALFLFLLLLGFEVQGVVREDEPSPTPSPTLLGQMQESLFGYWDAARTAARGLYKNTYITAMDEKIRDAYSKSTAAVTTYAGIFTDQLFTMLKGEE</sequence>